<feature type="compositionally biased region" description="Basic and acidic residues" evidence="1">
    <location>
        <begin position="118"/>
        <end position="128"/>
    </location>
</feature>
<dbReference type="InParanoid" id="F6TSF9"/>
<keyword evidence="2" id="KW-0812">Transmembrane</keyword>
<evidence type="ECO:0000256" key="1">
    <source>
        <dbReference type="SAM" id="MobiDB-lite"/>
    </source>
</evidence>
<organism evidence="3 4">
    <name type="scientific">Ciona intestinalis</name>
    <name type="common">Transparent sea squirt</name>
    <name type="synonym">Ascidia intestinalis</name>
    <dbReference type="NCBI Taxonomy" id="7719"/>
    <lineage>
        <taxon>Eukaryota</taxon>
        <taxon>Metazoa</taxon>
        <taxon>Chordata</taxon>
        <taxon>Tunicata</taxon>
        <taxon>Ascidiacea</taxon>
        <taxon>Phlebobranchia</taxon>
        <taxon>Cionidae</taxon>
        <taxon>Ciona</taxon>
    </lineage>
</organism>
<feature type="compositionally biased region" description="Polar residues" evidence="1">
    <location>
        <begin position="30"/>
        <end position="44"/>
    </location>
</feature>
<dbReference type="Gene3D" id="1.20.58.390">
    <property type="entry name" value="Neurotransmitter-gated ion-channel transmembrane domain"/>
    <property type="match status" value="1"/>
</dbReference>
<sequence length="173" mass="20398">MLQQNHQNNEAEISPEKKMETLGLKMPRKSFSNPTTLKRSISDSSKTEEVKMGRPTSSGRPEGSEHESRSGSIVSNIFRHRVLGVVGDVRDYIRKSEMTRVKKRKSRKRRKRERREKRKEEEQERQDLEQEEWKSVARAIDVIFFRFYVFFIVVSHVGLLAKALHSWLVDDRL</sequence>
<feature type="region of interest" description="Disordered" evidence="1">
    <location>
        <begin position="97"/>
        <end position="128"/>
    </location>
</feature>
<evidence type="ECO:0000313" key="3">
    <source>
        <dbReference type="Ensembl" id="ENSCINP00000000106.1"/>
    </source>
</evidence>
<dbReference type="InterPro" id="IPR038050">
    <property type="entry name" value="Neuro_actylchol_rec"/>
</dbReference>
<dbReference type="GO" id="GO:0016020">
    <property type="term" value="C:membrane"/>
    <property type="evidence" value="ECO:0007669"/>
    <property type="project" value="InterPro"/>
</dbReference>
<name>F6TSF9_CIOIN</name>
<dbReference type="Ensembl" id="ENSCINT00000000106.1">
    <property type="protein sequence ID" value="ENSCINP00000000106.1"/>
    <property type="gene ID" value="ENSCING00000000073.1"/>
</dbReference>
<keyword evidence="2" id="KW-0472">Membrane</keyword>
<feature type="transmembrane region" description="Helical" evidence="2">
    <location>
        <begin position="143"/>
        <end position="164"/>
    </location>
</feature>
<feature type="region of interest" description="Disordered" evidence="1">
    <location>
        <begin position="1"/>
        <end position="72"/>
    </location>
</feature>
<protein>
    <submittedName>
        <fullName evidence="3">Uncharacterized LOC104266775</fullName>
    </submittedName>
</protein>
<keyword evidence="4" id="KW-1185">Reference proteome</keyword>
<dbReference type="InterPro" id="IPR036719">
    <property type="entry name" value="Neuro-gated_channel_TM_sf"/>
</dbReference>
<proteinExistence type="predicted"/>
<dbReference type="AlphaFoldDB" id="F6TSF9"/>
<dbReference type="GO" id="GO:0006811">
    <property type="term" value="P:monoatomic ion transport"/>
    <property type="evidence" value="ECO:0007669"/>
    <property type="project" value="InterPro"/>
</dbReference>
<feature type="compositionally biased region" description="Polar residues" evidence="1">
    <location>
        <begin position="1"/>
        <end position="11"/>
    </location>
</feature>
<evidence type="ECO:0000313" key="4">
    <source>
        <dbReference type="Proteomes" id="UP000008144"/>
    </source>
</evidence>
<reference evidence="3" key="3">
    <citation type="submission" date="2025-09" db="UniProtKB">
        <authorList>
            <consortium name="Ensembl"/>
        </authorList>
    </citation>
    <scope>IDENTIFICATION</scope>
</reference>
<evidence type="ECO:0000256" key="2">
    <source>
        <dbReference type="SAM" id="Phobius"/>
    </source>
</evidence>
<reference evidence="3" key="2">
    <citation type="submission" date="2025-08" db="UniProtKB">
        <authorList>
            <consortium name="Ensembl"/>
        </authorList>
    </citation>
    <scope>IDENTIFICATION</scope>
</reference>
<reference evidence="4" key="1">
    <citation type="journal article" date="2002" name="Science">
        <title>The draft genome of Ciona intestinalis: insights into chordate and vertebrate origins.</title>
        <authorList>
            <person name="Dehal P."/>
            <person name="Satou Y."/>
            <person name="Campbell R.K."/>
            <person name="Chapman J."/>
            <person name="Degnan B."/>
            <person name="De Tomaso A."/>
            <person name="Davidson B."/>
            <person name="Di Gregorio A."/>
            <person name="Gelpke M."/>
            <person name="Goodstein D.M."/>
            <person name="Harafuji N."/>
            <person name="Hastings K.E."/>
            <person name="Ho I."/>
            <person name="Hotta K."/>
            <person name="Huang W."/>
            <person name="Kawashima T."/>
            <person name="Lemaire P."/>
            <person name="Martinez D."/>
            <person name="Meinertzhagen I.A."/>
            <person name="Necula S."/>
            <person name="Nonaka M."/>
            <person name="Putnam N."/>
            <person name="Rash S."/>
            <person name="Saiga H."/>
            <person name="Satake M."/>
            <person name="Terry A."/>
            <person name="Yamada L."/>
            <person name="Wang H.G."/>
            <person name="Awazu S."/>
            <person name="Azumi K."/>
            <person name="Boore J."/>
            <person name="Branno M."/>
            <person name="Chin-Bow S."/>
            <person name="DeSantis R."/>
            <person name="Doyle S."/>
            <person name="Francino P."/>
            <person name="Keys D.N."/>
            <person name="Haga S."/>
            <person name="Hayashi H."/>
            <person name="Hino K."/>
            <person name="Imai K.S."/>
            <person name="Inaba K."/>
            <person name="Kano S."/>
            <person name="Kobayashi K."/>
            <person name="Kobayashi M."/>
            <person name="Lee B.I."/>
            <person name="Makabe K.W."/>
            <person name="Manohar C."/>
            <person name="Matassi G."/>
            <person name="Medina M."/>
            <person name="Mochizuki Y."/>
            <person name="Mount S."/>
            <person name="Morishita T."/>
            <person name="Miura S."/>
            <person name="Nakayama A."/>
            <person name="Nishizaka S."/>
            <person name="Nomoto H."/>
            <person name="Ohta F."/>
            <person name="Oishi K."/>
            <person name="Rigoutsos I."/>
            <person name="Sano M."/>
            <person name="Sasaki A."/>
            <person name="Sasakura Y."/>
            <person name="Shoguchi E."/>
            <person name="Shin-i T."/>
            <person name="Spagnuolo A."/>
            <person name="Stainier D."/>
            <person name="Suzuki M.M."/>
            <person name="Tassy O."/>
            <person name="Takatori N."/>
            <person name="Tokuoka M."/>
            <person name="Yagi K."/>
            <person name="Yoshizaki F."/>
            <person name="Wada S."/>
            <person name="Zhang C."/>
            <person name="Hyatt P.D."/>
            <person name="Larimer F."/>
            <person name="Detter C."/>
            <person name="Doggett N."/>
            <person name="Glavina T."/>
            <person name="Hawkins T."/>
            <person name="Richardson P."/>
            <person name="Lucas S."/>
            <person name="Kohara Y."/>
            <person name="Levine M."/>
            <person name="Satoh N."/>
            <person name="Rokhsar D.S."/>
        </authorList>
    </citation>
    <scope>NUCLEOTIDE SEQUENCE [LARGE SCALE GENOMIC DNA]</scope>
</reference>
<accession>F6TSF9</accession>
<dbReference type="Proteomes" id="UP000008144">
    <property type="component" value="Unassembled WGS sequence"/>
</dbReference>
<dbReference type="SUPFAM" id="SSF90112">
    <property type="entry name" value="Neurotransmitter-gated ion-channel transmembrane pore"/>
    <property type="match status" value="1"/>
</dbReference>
<feature type="compositionally biased region" description="Basic residues" evidence="1">
    <location>
        <begin position="101"/>
        <end position="117"/>
    </location>
</feature>
<gene>
    <name evidence="3" type="primary">LOC104266775</name>
</gene>
<keyword evidence="2" id="KW-1133">Transmembrane helix</keyword>
<dbReference type="HOGENOM" id="CLU_1547011_0_0_1"/>